<dbReference type="Pfam" id="PF07963">
    <property type="entry name" value="N_methyl"/>
    <property type="match status" value="1"/>
</dbReference>
<keyword evidence="6 11" id="KW-0812">Transmembrane</keyword>
<keyword evidence="7 11" id="KW-1133">Transmembrane helix</keyword>
<evidence type="ECO:0000313" key="14">
    <source>
        <dbReference type="Proteomes" id="UP000809431"/>
    </source>
</evidence>
<keyword evidence="5" id="KW-0997">Cell inner membrane</keyword>
<dbReference type="Gene3D" id="3.30.700.10">
    <property type="entry name" value="Glycoprotein, Type 4 Pilin"/>
    <property type="match status" value="1"/>
</dbReference>
<evidence type="ECO:0000256" key="7">
    <source>
        <dbReference type="ARBA" id="ARBA00022989"/>
    </source>
</evidence>
<keyword evidence="8 11" id="KW-0472">Membrane</keyword>
<comment type="caution">
    <text evidence="13">The sequence shown here is derived from an EMBL/GenBank/DDBJ whole genome shotgun (WGS) entry which is preliminary data.</text>
</comment>
<feature type="domain" description="General secretion pathway GspH" evidence="12">
    <location>
        <begin position="46"/>
        <end position="142"/>
    </location>
</feature>
<dbReference type="EMBL" id="JAESND010000001">
    <property type="protein sequence ID" value="MBM3114682.1"/>
    <property type="molecule type" value="Genomic_DNA"/>
</dbReference>
<reference evidence="13 14" key="1">
    <citation type="submission" date="2021-01" db="EMBL/GenBank/DDBJ databases">
        <title>Draft Genome Sequence and Polyhydroxyalkanoate Biosynthetic Potential of Jeongeupia naejangsanensis Type Strain DSM 24253.</title>
        <authorList>
            <person name="Turrini P."/>
            <person name="Artuso I."/>
            <person name="Lugli G.A."/>
            <person name="Frangipani E."/>
            <person name="Ventura M."/>
            <person name="Visca P."/>
        </authorList>
    </citation>
    <scope>NUCLEOTIDE SEQUENCE [LARGE SCALE GENOMIC DNA]</scope>
    <source>
        <strain evidence="13 14">DSM 24253</strain>
    </source>
</reference>
<dbReference type="NCBIfam" id="TIGR02532">
    <property type="entry name" value="IV_pilin_GFxxxE"/>
    <property type="match status" value="1"/>
</dbReference>
<organism evidence="13 14">
    <name type="scientific">Jeongeupia naejangsanensis</name>
    <dbReference type="NCBI Taxonomy" id="613195"/>
    <lineage>
        <taxon>Bacteria</taxon>
        <taxon>Pseudomonadati</taxon>
        <taxon>Pseudomonadota</taxon>
        <taxon>Betaproteobacteria</taxon>
        <taxon>Neisseriales</taxon>
        <taxon>Chitinibacteraceae</taxon>
        <taxon>Jeongeupia</taxon>
    </lineage>
</organism>
<evidence type="ECO:0000256" key="1">
    <source>
        <dbReference type="ARBA" id="ARBA00004377"/>
    </source>
</evidence>
<sequence>MPKQITQESGFSLIELMIVIALIGIVLSIAAPSLSGLIQQKRLGGAAENLASDLQYARSEAIKRNASTYLIFQRNSGDWCYGISTNSACDCSTSPATSCDLKTIRSTDYPNVSLAASVTDGTVVAFDRVRGVPSASLNIDFGDSPALRTTITAIGRSKICSPDSDHLVPGYKPC</sequence>
<evidence type="ECO:0000256" key="8">
    <source>
        <dbReference type="ARBA" id="ARBA00023136"/>
    </source>
</evidence>
<dbReference type="PROSITE" id="PS00409">
    <property type="entry name" value="PROKAR_NTER_METHYL"/>
    <property type="match status" value="1"/>
</dbReference>
<evidence type="ECO:0000256" key="11">
    <source>
        <dbReference type="SAM" id="Phobius"/>
    </source>
</evidence>
<evidence type="ECO:0000256" key="10">
    <source>
        <dbReference type="ARBA" id="ARBA00030775"/>
    </source>
</evidence>
<keyword evidence="14" id="KW-1185">Reference proteome</keyword>
<keyword evidence="4" id="KW-0488">Methylation</keyword>
<dbReference type="InterPro" id="IPR022346">
    <property type="entry name" value="T2SS_GspH"/>
</dbReference>
<evidence type="ECO:0000256" key="2">
    <source>
        <dbReference type="ARBA" id="ARBA00021549"/>
    </source>
</evidence>
<gene>
    <name evidence="13" type="ORF">JMJ54_02465</name>
</gene>
<evidence type="ECO:0000256" key="4">
    <source>
        <dbReference type="ARBA" id="ARBA00022481"/>
    </source>
</evidence>
<dbReference type="SUPFAM" id="SSF54523">
    <property type="entry name" value="Pili subunits"/>
    <property type="match status" value="1"/>
</dbReference>
<evidence type="ECO:0000256" key="5">
    <source>
        <dbReference type="ARBA" id="ARBA00022519"/>
    </source>
</evidence>
<accession>A0ABS2BGD3</accession>
<evidence type="ECO:0000256" key="6">
    <source>
        <dbReference type="ARBA" id="ARBA00022692"/>
    </source>
</evidence>
<evidence type="ECO:0000256" key="3">
    <source>
        <dbReference type="ARBA" id="ARBA00022475"/>
    </source>
</evidence>
<dbReference type="Pfam" id="PF12019">
    <property type="entry name" value="GspH"/>
    <property type="match status" value="1"/>
</dbReference>
<evidence type="ECO:0000313" key="13">
    <source>
        <dbReference type="EMBL" id="MBM3114682.1"/>
    </source>
</evidence>
<feature type="transmembrane region" description="Helical" evidence="11">
    <location>
        <begin position="12"/>
        <end position="31"/>
    </location>
</feature>
<evidence type="ECO:0000256" key="9">
    <source>
        <dbReference type="ARBA" id="ARBA00025772"/>
    </source>
</evidence>
<keyword evidence="3" id="KW-1003">Cell membrane</keyword>
<comment type="similarity">
    <text evidence="9">Belongs to the GSP H family.</text>
</comment>
<dbReference type="InterPro" id="IPR045584">
    <property type="entry name" value="Pilin-like"/>
</dbReference>
<evidence type="ECO:0000259" key="12">
    <source>
        <dbReference type="Pfam" id="PF12019"/>
    </source>
</evidence>
<dbReference type="InterPro" id="IPR012902">
    <property type="entry name" value="N_methyl_site"/>
</dbReference>
<dbReference type="Proteomes" id="UP000809431">
    <property type="component" value="Unassembled WGS sequence"/>
</dbReference>
<proteinExistence type="inferred from homology"/>
<dbReference type="RefSeq" id="WP_203536358.1">
    <property type="nucleotide sequence ID" value="NZ_JAESND010000001.1"/>
</dbReference>
<name>A0ABS2BGD3_9NEIS</name>
<comment type="subcellular location">
    <subcellularLocation>
        <location evidence="1">Cell inner membrane</location>
        <topology evidence="1">Single-pass membrane protein</topology>
    </subcellularLocation>
</comment>
<protein>
    <recommendedName>
        <fullName evidence="2">Type II secretion system protein H</fullName>
    </recommendedName>
    <alternativeName>
        <fullName evidence="10">General secretion pathway protein H</fullName>
    </alternativeName>
</protein>